<evidence type="ECO:0000313" key="3">
    <source>
        <dbReference type="Proteomes" id="UP000299102"/>
    </source>
</evidence>
<name>A0A4C1TR73_EUMVA</name>
<dbReference type="EMBL" id="BGZK01000079">
    <property type="protein sequence ID" value="GBP16492.1"/>
    <property type="molecule type" value="Genomic_DNA"/>
</dbReference>
<evidence type="ECO:0000256" key="1">
    <source>
        <dbReference type="SAM" id="MobiDB-lite"/>
    </source>
</evidence>
<feature type="region of interest" description="Disordered" evidence="1">
    <location>
        <begin position="1"/>
        <end position="41"/>
    </location>
</feature>
<keyword evidence="3" id="KW-1185">Reference proteome</keyword>
<gene>
    <name evidence="2" type="ORF">EVAR_10064_1</name>
</gene>
<accession>A0A4C1TR73</accession>
<protein>
    <submittedName>
        <fullName evidence="2">Uncharacterized protein</fullName>
    </submittedName>
</protein>
<reference evidence="2 3" key="1">
    <citation type="journal article" date="2019" name="Commun. Biol.">
        <title>The bagworm genome reveals a unique fibroin gene that provides high tensile strength.</title>
        <authorList>
            <person name="Kono N."/>
            <person name="Nakamura H."/>
            <person name="Ohtoshi R."/>
            <person name="Tomita M."/>
            <person name="Numata K."/>
            <person name="Arakawa K."/>
        </authorList>
    </citation>
    <scope>NUCLEOTIDE SEQUENCE [LARGE SCALE GENOMIC DNA]</scope>
</reference>
<dbReference type="Proteomes" id="UP000299102">
    <property type="component" value="Unassembled WGS sequence"/>
</dbReference>
<dbReference type="OrthoDB" id="7391617at2759"/>
<sequence length="213" mass="24393">MASSNGRESSKMTASIDSLKLSSKNTSVSSSKHASSESVLSRKDKECLQMQECKKRLLANEPPIIIRDENVVLRSPPQKKILMPPQINPEENTKNYMTSTPDFGHVQHERSRNWRTAWRISEKIVIFLKNLVTCPFWTFLRKAIVYARHFVYDVWRSDTMRIALVKSAARLRQNMYDADASQRARPSRGQTGARAASSGSFQCPRRTLVYTIR</sequence>
<organism evidence="2 3">
    <name type="scientific">Eumeta variegata</name>
    <name type="common">Bagworm moth</name>
    <name type="synonym">Eumeta japonica</name>
    <dbReference type="NCBI Taxonomy" id="151549"/>
    <lineage>
        <taxon>Eukaryota</taxon>
        <taxon>Metazoa</taxon>
        <taxon>Ecdysozoa</taxon>
        <taxon>Arthropoda</taxon>
        <taxon>Hexapoda</taxon>
        <taxon>Insecta</taxon>
        <taxon>Pterygota</taxon>
        <taxon>Neoptera</taxon>
        <taxon>Endopterygota</taxon>
        <taxon>Lepidoptera</taxon>
        <taxon>Glossata</taxon>
        <taxon>Ditrysia</taxon>
        <taxon>Tineoidea</taxon>
        <taxon>Psychidae</taxon>
        <taxon>Oiketicinae</taxon>
        <taxon>Eumeta</taxon>
    </lineage>
</organism>
<comment type="caution">
    <text evidence="2">The sequence shown here is derived from an EMBL/GenBank/DDBJ whole genome shotgun (WGS) entry which is preliminary data.</text>
</comment>
<proteinExistence type="predicted"/>
<feature type="region of interest" description="Disordered" evidence="1">
    <location>
        <begin position="177"/>
        <end position="200"/>
    </location>
</feature>
<evidence type="ECO:0000313" key="2">
    <source>
        <dbReference type="EMBL" id="GBP16492.1"/>
    </source>
</evidence>
<feature type="compositionally biased region" description="Low complexity" evidence="1">
    <location>
        <begin position="18"/>
        <end position="39"/>
    </location>
</feature>
<dbReference type="AlphaFoldDB" id="A0A4C1TR73"/>
<feature type="compositionally biased region" description="Polar residues" evidence="1">
    <location>
        <begin position="1"/>
        <end position="16"/>
    </location>
</feature>